<organism evidence="3 4">
    <name type="scientific">Pseudoxanthomonas gei</name>
    <dbReference type="NCBI Taxonomy" id="1383030"/>
    <lineage>
        <taxon>Bacteria</taxon>
        <taxon>Pseudomonadati</taxon>
        <taxon>Pseudomonadota</taxon>
        <taxon>Gammaproteobacteria</taxon>
        <taxon>Lysobacterales</taxon>
        <taxon>Lysobacteraceae</taxon>
        <taxon>Pseudoxanthomonas</taxon>
    </lineage>
</organism>
<feature type="signal peptide" evidence="1">
    <location>
        <begin position="1"/>
        <end position="18"/>
    </location>
</feature>
<dbReference type="InterPro" id="IPR024618">
    <property type="entry name" value="DUF3857"/>
</dbReference>
<keyword evidence="4" id="KW-1185">Reference proteome</keyword>
<name>A0ABX0AGF1_9GAMM</name>
<sequence length="676" mass="75482">MRAIVMAALLWAAASAHAGEIHRRGDFQFEVGPVPEFVSSTPMAEQWDPKAPGAADARWRFWRNEVQVDRRAGRDQRYVDYAFEALSETFVSEAGRFKISFNPQYQRLVLHRADLRRDGKWSPRLAVDKVSLARREAGFENDLADGLVTALIVLEDVRVGDVVRISYSVIGSNPVMAGQMSDWMGFAWTSPTLEAGFRVLLEPRTSPGIYRTDDSPQAVIRQLPDAVEVTMRGKGIDAVVDEGGYPAWYQPYSQAQVAVGQTWADVVAWGLPLYPEVKALPAGLESRLQAWRSLASDRERLAAALRAVQDEVRYFGVEMGENTHRPAPPSETWQRRFGDCKDKAYLLATLLQRMGIDAVPALVSIDRGRAIVDFVPSASNFDHVIVRAQLDGRTVWMDPTISQQGGDPETVDLSRYGMVLPLVRGGSALQEVAAPASLARATTVDERYEVSKSGNDVKLTVDTVYEGQDADYARRSVGSQRSDELTRRYSDHYRKRFGELSVVAAAVLHDDRQANRISVNETYVLKAPFQSEGTVRSLDLYADSLQALSTLPSTISRKGPLEFADPGTYSHRIRVAYPANWKPGFVAEEAAHASSAFDYRRNVTVEPDFVDLRYDLKVKQRYLAAGETTTHIEQLRSVREDISAHLGFQLVAPTTGKEREQRIRALLRDMQQEDAK</sequence>
<dbReference type="Gene3D" id="2.60.40.3140">
    <property type="match status" value="1"/>
</dbReference>
<comment type="caution">
    <text evidence="3">The sequence shown here is derived from an EMBL/GenBank/DDBJ whole genome shotgun (WGS) entry which is preliminary data.</text>
</comment>
<accession>A0ABX0AGF1</accession>
<proteinExistence type="predicted"/>
<dbReference type="EMBL" id="QOVG01000003">
    <property type="protein sequence ID" value="NDK38319.1"/>
    <property type="molecule type" value="Genomic_DNA"/>
</dbReference>
<evidence type="ECO:0000259" key="2">
    <source>
        <dbReference type="Pfam" id="PF12969"/>
    </source>
</evidence>
<dbReference type="Gene3D" id="3.10.620.30">
    <property type="match status" value="1"/>
</dbReference>
<keyword evidence="1" id="KW-0732">Signal</keyword>
<dbReference type="Pfam" id="PF12969">
    <property type="entry name" value="DUF3857"/>
    <property type="match status" value="1"/>
</dbReference>
<dbReference type="RefSeq" id="WP_162348884.1">
    <property type="nucleotide sequence ID" value="NZ_QOVG01000003.1"/>
</dbReference>
<gene>
    <name evidence="3" type="ORF">DT603_05620</name>
</gene>
<dbReference type="InterPro" id="IPR038765">
    <property type="entry name" value="Papain-like_cys_pep_sf"/>
</dbReference>
<reference evidence="3 4" key="1">
    <citation type="submission" date="2018-07" db="EMBL/GenBank/DDBJ databases">
        <title>Whole genome Sequencing of Pseudoxanthomonas gei KCTC 32298 (T).</title>
        <authorList>
            <person name="Kumar S."/>
            <person name="Bansal K."/>
            <person name="Kaur A."/>
            <person name="Patil P."/>
            <person name="Sharma S."/>
            <person name="Patil P.B."/>
        </authorList>
    </citation>
    <scope>NUCLEOTIDE SEQUENCE [LARGE SCALE GENOMIC DNA]</scope>
    <source>
        <strain evidence="3 4">KCTC 32298</strain>
    </source>
</reference>
<dbReference type="SUPFAM" id="SSF54001">
    <property type="entry name" value="Cysteine proteinases"/>
    <property type="match status" value="1"/>
</dbReference>
<evidence type="ECO:0000256" key="1">
    <source>
        <dbReference type="SAM" id="SignalP"/>
    </source>
</evidence>
<protein>
    <submittedName>
        <fullName evidence="3">DUF3857 domain-containing protein</fullName>
    </submittedName>
</protein>
<evidence type="ECO:0000313" key="4">
    <source>
        <dbReference type="Proteomes" id="UP001429354"/>
    </source>
</evidence>
<feature type="domain" description="DUF3857" evidence="2">
    <location>
        <begin position="73"/>
        <end position="213"/>
    </location>
</feature>
<evidence type="ECO:0000313" key="3">
    <source>
        <dbReference type="EMBL" id="NDK38319.1"/>
    </source>
</evidence>
<feature type="chain" id="PRO_5047307674" evidence="1">
    <location>
        <begin position="19"/>
        <end position="676"/>
    </location>
</feature>
<dbReference type="Proteomes" id="UP001429354">
    <property type="component" value="Unassembled WGS sequence"/>
</dbReference>